<protein>
    <submittedName>
        <fullName evidence="5">Methyltransferase family protein</fullName>
    </submittedName>
</protein>
<feature type="domain" description="Methyltransferase type 11" evidence="4">
    <location>
        <begin position="47"/>
        <end position="141"/>
    </location>
</feature>
<keyword evidence="2 5" id="KW-0808">Transferase</keyword>
<keyword evidence="6" id="KW-1185">Reference proteome</keyword>
<dbReference type="GO" id="GO:0008757">
    <property type="term" value="F:S-adenosylmethionine-dependent methyltransferase activity"/>
    <property type="evidence" value="ECO:0007669"/>
    <property type="project" value="InterPro"/>
</dbReference>
<reference evidence="5 6" key="1">
    <citation type="submission" date="2019-03" db="EMBL/GenBank/DDBJ databases">
        <title>Genomic Encyclopedia of Type Strains, Phase IV (KMG-IV): sequencing the most valuable type-strain genomes for metagenomic binning, comparative biology and taxonomic classification.</title>
        <authorList>
            <person name="Goeker M."/>
        </authorList>
    </citation>
    <scope>NUCLEOTIDE SEQUENCE [LARGE SCALE GENOMIC DNA]</scope>
    <source>
        <strain evidence="5 6">DSM 21944</strain>
    </source>
</reference>
<dbReference type="PANTHER" id="PTHR43464:SF19">
    <property type="entry name" value="UBIQUINONE BIOSYNTHESIS O-METHYLTRANSFERASE, MITOCHONDRIAL"/>
    <property type="match status" value="1"/>
</dbReference>
<evidence type="ECO:0000313" key="6">
    <source>
        <dbReference type="Proteomes" id="UP000294599"/>
    </source>
</evidence>
<evidence type="ECO:0000256" key="3">
    <source>
        <dbReference type="ARBA" id="ARBA00022691"/>
    </source>
</evidence>
<dbReference type="PANTHER" id="PTHR43464">
    <property type="entry name" value="METHYLTRANSFERASE"/>
    <property type="match status" value="1"/>
</dbReference>
<sequence length="279" mass="31379">MTYELEPSGERVIEDAYWNSLGGYVIYLMHIASYRFARDYCAGKRVLDLGCGSGYGAASLAGTAESIVAVDISREAIEFASERYRAPNLSFRQIHAGSALPFADETFDVVLSFQVIEHVADEAGYLREARRVLKPGGHMIIVTPDRRLRLLPFQKPWNRWHLREYSAAALRRVVTPWLQVRSVLRMGAPDHIAQVETRRYRVAKWLLLPVTLPFLPESFRRWALDAVHRIRGQGKAVKAADATAPMDFDFDETALMIAPDVPNPLNLVLVARKPDSGDA</sequence>
<dbReference type="OrthoDB" id="9801609at2"/>
<evidence type="ECO:0000313" key="5">
    <source>
        <dbReference type="EMBL" id="TCT00419.1"/>
    </source>
</evidence>
<evidence type="ECO:0000256" key="1">
    <source>
        <dbReference type="ARBA" id="ARBA00022603"/>
    </source>
</evidence>
<accession>A0A4R3LLK3</accession>
<evidence type="ECO:0000256" key="2">
    <source>
        <dbReference type="ARBA" id="ARBA00022679"/>
    </source>
</evidence>
<dbReference type="GO" id="GO:0032259">
    <property type="term" value="P:methylation"/>
    <property type="evidence" value="ECO:0007669"/>
    <property type="project" value="UniProtKB-KW"/>
</dbReference>
<dbReference type="SUPFAM" id="SSF53335">
    <property type="entry name" value="S-adenosyl-L-methionine-dependent methyltransferases"/>
    <property type="match status" value="1"/>
</dbReference>
<dbReference type="AlphaFoldDB" id="A0A4R3LLK3"/>
<dbReference type="Proteomes" id="UP000294599">
    <property type="component" value="Unassembled WGS sequence"/>
</dbReference>
<name>A0A4R3LLK3_9GAMM</name>
<gene>
    <name evidence="5" type="ORF">EDC25_103187</name>
</gene>
<dbReference type="InterPro" id="IPR013216">
    <property type="entry name" value="Methyltransf_11"/>
</dbReference>
<comment type="caution">
    <text evidence="5">The sequence shown here is derived from an EMBL/GenBank/DDBJ whole genome shotgun (WGS) entry which is preliminary data.</text>
</comment>
<evidence type="ECO:0000259" key="4">
    <source>
        <dbReference type="Pfam" id="PF08241"/>
    </source>
</evidence>
<keyword evidence="1 5" id="KW-0489">Methyltransferase</keyword>
<keyword evidence="3" id="KW-0949">S-adenosyl-L-methionine</keyword>
<proteinExistence type="predicted"/>
<organism evidence="5 6">
    <name type="scientific">Pseudofulvimonas gallinarii</name>
    <dbReference type="NCBI Taxonomy" id="634155"/>
    <lineage>
        <taxon>Bacteria</taxon>
        <taxon>Pseudomonadati</taxon>
        <taxon>Pseudomonadota</taxon>
        <taxon>Gammaproteobacteria</taxon>
        <taxon>Lysobacterales</taxon>
        <taxon>Rhodanobacteraceae</taxon>
        <taxon>Pseudofulvimonas</taxon>
    </lineage>
</organism>
<dbReference type="RefSeq" id="WP_123522453.1">
    <property type="nucleotide sequence ID" value="NZ_JBHMFH010000001.1"/>
</dbReference>
<dbReference type="EMBL" id="SMAF01000003">
    <property type="protein sequence ID" value="TCT00419.1"/>
    <property type="molecule type" value="Genomic_DNA"/>
</dbReference>
<dbReference type="InterPro" id="IPR029063">
    <property type="entry name" value="SAM-dependent_MTases_sf"/>
</dbReference>
<dbReference type="Gene3D" id="3.40.50.150">
    <property type="entry name" value="Vaccinia Virus protein VP39"/>
    <property type="match status" value="1"/>
</dbReference>
<dbReference type="CDD" id="cd02440">
    <property type="entry name" value="AdoMet_MTases"/>
    <property type="match status" value="1"/>
</dbReference>
<dbReference type="Pfam" id="PF08241">
    <property type="entry name" value="Methyltransf_11"/>
    <property type="match status" value="1"/>
</dbReference>